<evidence type="ECO:0000313" key="1">
    <source>
        <dbReference type="EMBL" id="GID69517.1"/>
    </source>
</evidence>
<name>A0A919M869_9ACTN</name>
<evidence type="ECO:0000313" key="2">
    <source>
        <dbReference type="Proteomes" id="UP000619479"/>
    </source>
</evidence>
<dbReference type="EMBL" id="BOMH01000062">
    <property type="protein sequence ID" value="GID69517.1"/>
    <property type="molecule type" value="Genomic_DNA"/>
</dbReference>
<evidence type="ECO:0008006" key="3">
    <source>
        <dbReference type="Google" id="ProtNLM"/>
    </source>
</evidence>
<dbReference type="AlphaFoldDB" id="A0A919M869"/>
<accession>A0A919M869</accession>
<keyword evidence="2" id="KW-1185">Reference proteome</keyword>
<dbReference type="RefSeq" id="WP_203752026.1">
    <property type="nucleotide sequence ID" value="NZ_BAAAUC010000005.1"/>
</dbReference>
<comment type="caution">
    <text evidence="1">The sequence shown here is derived from an EMBL/GenBank/DDBJ whole genome shotgun (WGS) entry which is preliminary data.</text>
</comment>
<sequence>MLDRFAVRLSPTAPYPQAQALVKTAAAGDWAGVRRVVDEAEPQARTRLIRLVAEHDRLGDLATRALDADPADATAAATRAVQLVHQGWRIRGDTLARYVSARRFEAFHRYLAEAERVLHAGLTRSPHDPALWTVGLVVARGLQLGLDQARYRYECLAAFDPHHLPGQSHLLQQLCPKWGGTWSAAEEFARSAARAAPDGAHSVVLIADYYLEKMLDQRNAVPWRRADVRAELAEAADRSVRHPAFRRTIGWVQVVNSFAAAFSLFGDRTGARQMFAMLGPYASEFPWVYQSDYAPAAFRRSRLRANGLSGGLPGVLPGVVDALLVAASPGIQVVRRFVTR</sequence>
<proteinExistence type="predicted"/>
<dbReference type="Proteomes" id="UP000619479">
    <property type="component" value="Unassembled WGS sequence"/>
</dbReference>
<organism evidence="1 2">
    <name type="scientific">Actinoplanes cyaneus</name>
    <dbReference type="NCBI Taxonomy" id="52696"/>
    <lineage>
        <taxon>Bacteria</taxon>
        <taxon>Bacillati</taxon>
        <taxon>Actinomycetota</taxon>
        <taxon>Actinomycetes</taxon>
        <taxon>Micromonosporales</taxon>
        <taxon>Micromonosporaceae</taxon>
        <taxon>Actinoplanes</taxon>
    </lineage>
</organism>
<reference evidence="1" key="1">
    <citation type="submission" date="2021-01" db="EMBL/GenBank/DDBJ databases">
        <title>Whole genome shotgun sequence of Actinoplanes cyaneus NBRC 14990.</title>
        <authorList>
            <person name="Komaki H."/>
            <person name="Tamura T."/>
        </authorList>
    </citation>
    <scope>NUCLEOTIDE SEQUENCE</scope>
    <source>
        <strain evidence="1">NBRC 14990</strain>
    </source>
</reference>
<protein>
    <recommendedName>
        <fullName evidence="3">DUF4034 domain-containing protein</fullName>
    </recommendedName>
</protein>
<gene>
    <name evidence="1" type="ORF">Acy02nite_73980</name>
</gene>